<sequence>MDILEWVRKQQEALPSGNIRLRVSHSKTDYLSGDPGEWQQGSQEGNLSFDNGCCEASFFEGAVRVRLSPTVGVEATAFADETWKVVRTDMHAVFWDNNPTGGDIYYVAIVS</sequence>
<dbReference type="Proteomes" id="UP000229385">
    <property type="component" value="Unassembled WGS sequence"/>
</dbReference>
<dbReference type="AlphaFoldDB" id="A0A2M7XCD3"/>
<comment type="caution">
    <text evidence="1">The sequence shown here is derived from an EMBL/GenBank/DDBJ whole genome shotgun (WGS) entry which is preliminary data.</text>
</comment>
<proteinExistence type="predicted"/>
<evidence type="ECO:0000313" key="2">
    <source>
        <dbReference type="Proteomes" id="UP000229385"/>
    </source>
</evidence>
<reference evidence="2" key="1">
    <citation type="submission" date="2017-09" db="EMBL/GenBank/DDBJ databases">
        <title>Depth-based differentiation of microbial function through sediment-hosted aquifers and enrichment of novel symbionts in the deep terrestrial subsurface.</title>
        <authorList>
            <person name="Probst A.J."/>
            <person name="Ladd B."/>
            <person name="Jarett J.K."/>
            <person name="Geller-Mcgrath D.E."/>
            <person name="Sieber C.M.K."/>
            <person name="Emerson J.B."/>
            <person name="Anantharaman K."/>
            <person name="Thomas B.C."/>
            <person name="Malmstrom R."/>
            <person name="Stieglmeier M."/>
            <person name="Klingl A."/>
            <person name="Woyke T."/>
            <person name="Ryan C.M."/>
            <person name="Banfield J.F."/>
        </authorList>
    </citation>
    <scope>NUCLEOTIDE SEQUENCE [LARGE SCALE GENOMIC DNA]</scope>
</reference>
<organism evidence="1 2">
    <name type="scientific">Candidatus Uhrbacteria bacterium CG_4_9_14_3_um_filter_50_9</name>
    <dbReference type="NCBI Taxonomy" id="1975035"/>
    <lineage>
        <taxon>Bacteria</taxon>
        <taxon>Candidatus Uhriibacteriota</taxon>
    </lineage>
</organism>
<name>A0A2M7XCD3_9BACT</name>
<evidence type="ECO:0000313" key="1">
    <source>
        <dbReference type="EMBL" id="PJA45550.1"/>
    </source>
</evidence>
<accession>A0A2M7XCD3</accession>
<protein>
    <submittedName>
        <fullName evidence="1">Uncharacterized protein</fullName>
    </submittedName>
</protein>
<dbReference type="EMBL" id="PFWU01000030">
    <property type="protein sequence ID" value="PJA45550.1"/>
    <property type="molecule type" value="Genomic_DNA"/>
</dbReference>
<gene>
    <name evidence="1" type="ORF">CO174_02475</name>
</gene>